<dbReference type="PANTHER" id="PTHR46383">
    <property type="entry name" value="ASPARTATE AMINOTRANSFERASE"/>
    <property type="match status" value="1"/>
</dbReference>
<proteinExistence type="inferred from homology"/>
<dbReference type="InterPro" id="IPR015421">
    <property type="entry name" value="PyrdxlP-dep_Trfase_major"/>
</dbReference>
<dbReference type="Gene3D" id="3.40.640.10">
    <property type="entry name" value="Type I PLP-dependent aspartate aminotransferase-like (Major domain)"/>
    <property type="match status" value="1"/>
</dbReference>
<evidence type="ECO:0000256" key="6">
    <source>
        <dbReference type="ARBA" id="ARBA00022898"/>
    </source>
</evidence>
<dbReference type="CDD" id="cd00609">
    <property type="entry name" value="AAT_like"/>
    <property type="match status" value="1"/>
</dbReference>
<dbReference type="GO" id="GO:0008483">
    <property type="term" value="F:transaminase activity"/>
    <property type="evidence" value="ECO:0007669"/>
    <property type="project" value="UniProtKB-KW"/>
</dbReference>
<comment type="similarity">
    <text evidence="2">Belongs to the class-I pyridoxal-phosphate-dependent aminotransferase family.</text>
</comment>
<evidence type="ECO:0000256" key="2">
    <source>
        <dbReference type="ARBA" id="ARBA00007441"/>
    </source>
</evidence>
<keyword evidence="5" id="KW-0808">Transferase</keyword>
<dbReference type="InterPro" id="IPR004839">
    <property type="entry name" value="Aminotransferase_I/II_large"/>
</dbReference>
<reference evidence="8 9" key="1">
    <citation type="journal article" name="Nat. Commun.">
        <title>Undinarchaeota illuminate DPANN phylogeny and the impact of gene transfer on archaeal evolution.</title>
        <authorList>
            <person name="Dombrowski N."/>
            <person name="Williams T.A."/>
            <person name="Sun J."/>
            <person name="Woodcroft B.J."/>
            <person name="Lee J.H."/>
            <person name="Minh B.Q."/>
            <person name="Rinke C."/>
            <person name="Spang A."/>
        </authorList>
    </citation>
    <scope>NUCLEOTIDE SEQUENCE [LARGE SCALE GENOMIC DNA]</scope>
    <source>
        <strain evidence="8">MAG_bin1129</strain>
    </source>
</reference>
<dbReference type="GO" id="GO:0006520">
    <property type="term" value="P:amino acid metabolic process"/>
    <property type="evidence" value="ECO:0007669"/>
    <property type="project" value="InterPro"/>
</dbReference>
<evidence type="ECO:0000259" key="7">
    <source>
        <dbReference type="Pfam" id="PF00155"/>
    </source>
</evidence>
<dbReference type="InterPro" id="IPR050596">
    <property type="entry name" value="AspAT/PAT-like"/>
</dbReference>
<dbReference type="EMBL" id="DVAB01000023">
    <property type="protein sequence ID" value="HIK00418.1"/>
    <property type="molecule type" value="Genomic_DNA"/>
</dbReference>
<gene>
    <name evidence="8" type="ORF">H1016_02650</name>
</gene>
<dbReference type="Pfam" id="PF00155">
    <property type="entry name" value="Aminotran_1_2"/>
    <property type="match status" value="1"/>
</dbReference>
<protein>
    <submittedName>
        <fullName evidence="8">Pyridoxal phosphate-dependent aminotransferase</fullName>
    </submittedName>
</protein>
<keyword evidence="9" id="KW-1185">Reference proteome</keyword>
<dbReference type="GO" id="GO:0030170">
    <property type="term" value="F:pyridoxal phosphate binding"/>
    <property type="evidence" value="ECO:0007669"/>
    <property type="project" value="InterPro"/>
</dbReference>
<keyword evidence="6" id="KW-0663">Pyridoxal phosphate</keyword>
<evidence type="ECO:0000256" key="1">
    <source>
        <dbReference type="ARBA" id="ARBA00001933"/>
    </source>
</evidence>
<keyword evidence="4 8" id="KW-0032">Aminotransferase</keyword>
<dbReference type="PANTHER" id="PTHR46383:SF1">
    <property type="entry name" value="ASPARTATE AMINOTRANSFERASE"/>
    <property type="match status" value="1"/>
</dbReference>
<comment type="cofactor">
    <cofactor evidence="1">
        <name>pyridoxal 5'-phosphate</name>
        <dbReference type="ChEBI" id="CHEBI:597326"/>
    </cofactor>
</comment>
<dbReference type="SUPFAM" id="SSF53383">
    <property type="entry name" value="PLP-dependent transferases"/>
    <property type="match status" value="1"/>
</dbReference>
<dbReference type="Proteomes" id="UP000646946">
    <property type="component" value="Unassembled WGS sequence"/>
</dbReference>
<evidence type="ECO:0000256" key="5">
    <source>
        <dbReference type="ARBA" id="ARBA00022679"/>
    </source>
</evidence>
<organism evidence="8 9">
    <name type="scientific">Candidatus Naiadarchaeum limnaeum</name>
    <dbReference type="NCBI Taxonomy" id="2756139"/>
    <lineage>
        <taxon>Archaea</taxon>
        <taxon>Candidatus Undinarchaeota</taxon>
        <taxon>Candidatus Undinarchaeia</taxon>
        <taxon>Candidatus Naiadarchaeales</taxon>
        <taxon>Candidatus Naiadarchaeaceae</taxon>
        <taxon>Candidatus Naiadarchaeum</taxon>
    </lineage>
</organism>
<dbReference type="AlphaFoldDB" id="A0A832V1F6"/>
<name>A0A832V1F6_9ARCH</name>
<evidence type="ECO:0000256" key="4">
    <source>
        <dbReference type="ARBA" id="ARBA00022576"/>
    </source>
</evidence>
<dbReference type="InterPro" id="IPR015424">
    <property type="entry name" value="PyrdxlP-dep_Trfase"/>
</dbReference>
<comment type="subunit">
    <text evidence="3">Homodimer.</text>
</comment>
<evidence type="ECO:0000313" key="9">
    <source>
        <dbReference type="Proteomes" id="UP000646946"/>
    </source>
</evidence>
<evidence type="ECO:0000313" key="8">
    <source>
        <dbReference type="EMBL" id="HIK00418.1"/>
    </source>
</evidence>
<feature type="domain" description="Aminotransferase class I/classII large" evidence="7">
    <location>
        <begin position="31"/>
        <end position="389"/>
    </location>
</feature>
<evidence type="ECO:0000256" key="3">
    <source>
        <dbReference type="ARBA" id="ARBA00011738"/>
    </source>
</evidence>
<comment type="caution">
    <text evidence="8">The sequence shown here is derived from an EMBL/GenBank/DDBJ whole genome shotgun (WGS) entry which is preliminary data.</text>
</comment>
<accession>A0A832V1F6</accession>
<sequence>MPLELATIEHELRESPIRKIAALLAESKAHKDIISFGGGAPSLPPPHAVVDEIISSLKKDPFKSMSYTATKGNLSLREEICTDLKKYEKLSIYPVQICLTTGATGAIDLALESIINPGDEIILADPTYAGFPGPGIKERAKLKFIPTKWQENFEIKTELIENLISKKTKALILLSPDNPTGRVLSKETVRAVANFAEDHNFWLITDETYKDIIYEGKHWPAYTFAPENTLSVFTYSKSCSAPAFRLGYIYGPQKAIEAIAKLSQYVNLCPSNISQIGAEAFYKVKKQYLQKTVLPTYRKRMEVMGKMLKKHLPDAGFVKPHGAFYYFVDFSLYLRDLKLNEEKFSEKLLKEKHVVVIPGRYFGQSGRRHCRLTFVSEKESRIKEGIQRIAEFVKRK</sequence>